<evidence type="ECO:0000313" key="2">
    <source>
        <dbReference type="Proteomes" id="UP000054359"/>
    </source>
</evidence>
<dbReference type="OrthoDB" id="424490at2759"/>
<sequence length="91" mass="10582">MALHHYKSFRLQQFQYPAEKIYQFIEDITTLYPGYGKKGLELKFINEPTVESENIENLMPPKKVACQDDEMQLKILMICGSMEIENHAALS</sequence>
<protein>
    <submittedName>
        <fullName evidence="1">Uncharacterized protein</fullName>
    </submittedName>
</protein>
<dbReference type="AlphaFoldDB" id="A0A087V166"/>
<keyword evidence="2" id="KW-1185">Reference proteome</keyword>
<reference evidence="1 2" key="1">
    <citation type="submission" date="2013-11" db="EMBL/GenBank/DDBJ databases">
        <title>Genome sequencing of Stegodyphus mimosarum.</title>
        <authorList>
            <person name="Bechsgaard J."/>
        </authorList>
    </citation>
    <scope>NUCLEOTIDE SEQUENCE [LARGE SCALE GENOMIC DNA]</scope>
</reference>
<evidence type="ECO:0000313" key="1">
    <source>
        <dbReference type="EMBL" id="KFM83355.1"/>
    </source>
</evidence>
<accession>A0A087V166</accession>
<gene>
    <name evidence="1" type="ORF">X975_05726</name>
</gene>
<name>A0A087V166_STEMI</name>
<feature type="non-terminal residue" evidence="1">
    <location>
        <position position="91"/>
    </location>
</feature>
<organism evidence="1 2">
    <name type="scientific">Stegodyphus mimosarum</name>
    <name type="common">African social velvet spider</name>
    <dbReference type="NCBI Taxonomy" id="407821"/>
    <lineage>
        <taxon>Eukaryota</taxon>
        <taxon>Metazoa</taxon>
        <taxon>Ecdysozoa</taxon>
        <taxon>Arthropoda</taxon>
        <taxon>Chelicerata</taxon>
        <taxon>Arachnida</taxon>
        <taxon>Araneae</taxon>
        <taxon>Araneomorphae</taxon>
        <taxon>Entelegynae</taxon>
        <taxon>Eresoidea</taxon>
        <taxon>Eresidae</taxon>
        <taxon>Stegodyphus</taxon>
    </lineage>
</organism>
<dbReference type="Proteomes" id="UP000054359">
    <property type="component" value="Unassembled WGS sequence"/>
</dbReference>
<dbReference type="EMBL" id="KL818612">
    <property type="protein sequence ID" value="KFM83355.1"/>
    <property type="molecule type" value="Genomic_DNA"/>
</dbReference>
<proteinExistence type="predicted"/>